<dbReference type="InterPro" id="IPR036942">
    <property type="entry name" value="Beta-barrel_TonB_sf"/>
</dbReference>
<dbReference type="GO" id="GO:0009279">
    <property type="term" value="C:cell outer membrane"/>
    <property type="evidence" value="ECO:0007669"/>
    <property type="project" value="UniProtKB-SubCell"/>
</dbReference>
<dbReference type="CDD" id="cd01347">
    <property type="entry name" value="ligand_gated_channel"/>
    <property type="match status" value="1"/>
</dbReference>
<keyword evidence="6 16" id="KW-0732">Signal</keyword>
<dbReference type="InterPro" id="IPR012910">
    <property type="entry name" value="Plug_dom"/>
</dbReference>
<evidence type="ECO:0000256" key="6">
    <source>
        <dbReference type="ARBA" id="ARBA00022729"/>
    </source>
</evidence>
<comment type="similarity">
    <text evidence="2 12 14">Belongs to the TonB-dependent receptor family.</text>
</comment>
<evidence type="ECO:0000256" key="4">
    <source>
        <dbReference type="ARBA" id="ARBA00022452"/>
    </source>
</evidence>
<dbReference type="Pfam" id="PF07715">
    <property type="entry name" value="Plug"/>
    <property type="match status" value="1"/>
</dbReference>
<evidence type="ECO:0000256" key="14">
    <source>
        <dbReference type="RuleBase" id="RU003357"/>
    </source>
</evidence>
<name>A0A2S2DHG0_9BURK</name>
<evidence type="ECO:0000259" key="17">
    <source>
        <dbReference type="Pfam" id="PF00593"/>
    </source>
</evidence>
<accession>A0A2S2DHG0</accession>
<keyword evidence="7" id="KW-0406">Ion transport</keyword>
<protein>
    <submittedName>
        <fullName evidence="19">TonB-dependent receptor</fullName>
    </submittedName>
</protein>
<feature type="short sequence motif" description="TonB box" evidence="13">
    <location>
        <begin position="42"/>
        <end position="48"/>
    </location>
</feature>
<evidence type="ECO:0000256" key="1">
    <source>
        <dbReference type="ARBA" id="ARBA00004571"/>
    </source>
</evidence>
<evidence type="ECO:0000313" key="20">
    <source>
        <dbReference type="Proteomes" id="UP000245820"/>
    </source>
</evidence>
<feature type="chain" id="PRO_5015608805" evidence="16">
    <location>
        <begin position="26"/>
        <end position="621"/>
    </location>
</feature>
<evidence type="ECO:0000256" key="7">
    <source>
        <dbReference type="ARBA" id="ARBA00023065"/>
    </source>
</evidence>
<dbReference type="InterPro" id="IPR037066">
    <property type="entry name" value="Plug_dom_sf"/>
</dbReference>
<dbReference type="KEGG" id="mtim:DIR46_10310"/>
<dbReference type="Gene3D" id="2.40.170.20">
    <property type="entry name" value="TonB-dependent receptor, beta-barrel domain"/>
    <property type="match status" value="1"/>
</dbReference>
<dbReference type="GO" id="GO:0015889">
    <property type="term" value="P:cobalamin transport"/>
    <property type="evidence" value="ECO:0007669"/>
    <property type="project" value="TreeGrafter"/>
</dbReference>
<keyword evidence="5 12" id="KW-0812">Transmembrane</keyword>
<reference evidence="19 20" key="1">
    <citation type="submission" date="2018-05" db="EMBL/GenBank/DDBJ databases">
        <title>Complete genome sequence of Massilia oculi sp. nov. CCUG 43427T (=DSM 26321T), the type strain of M. oculi, and comparison with genome sequences of other Massilia strains.</title>
        <authorList>
            <person name="Zhu B."/>
        </authorList>
    </citation>
    <scope>NUCLEOTIDE SEQUENCE [LARGE SCALE GENOMIC DNA]</scope>
    <source>
        <strain evidence="19 20">CCUG 43427</strain>
    </source>
</reference>
<dbReference type="InterPro" id="IPR039426">
    <property type="entry name" value="TonB-dep_rcpt-like"/>
</dbReference>
<dbReference type="EMBL" id="CP029343">
    <property type="protein sequence ID" value="AWL04785.1"/>
    <property type="molecule type" value="Genomic_DNA"/>
</dbReference>
<evidence type="ECO:0000256" key="2">
    <source>
        <dbReference type="ARBA" id="ARBA00009810"/>
    </source>
</evidence>
<keyword evidence="9 12" id="KW-0472">Membrane</keyword>
<gene>
    <name evidence="19" type="ORF">DIR46_10310</name>
</gene>
<evidence type="ECO:0000256" key="13">
    <source>
        <dbReference type="PROSITE-ProRule" id="PRU10143"/>
    </source>
</evidence>
<evidence type="ECO:0000256" key="16">
    <source>
        <dbReference type="SAM" id="SignalP"/>
    </source>
</evidence>
<dbReference type="Gene3D" id="2.170.130.10">
    <property type="entry name" value="TonB-dependent receptor, plug domain"/>
    <property type="match status" value="1"/>
</dbReference>
<evidence type="ECO:0000256" key="9">
    <source>
        <dbReference type="ARBA" id="ARBA00023136"/>
    </source>
</evidence>
<dbReference type="Pfam" id="PF00593">
    <property type="entry name" value="TonB_dep_Rec_b-barrel"/>
    <property type="match status" value="1"/>
</dbReference>
<proteinExistence type="inferred from homology"/>
<feature type="region of interest" description="Disordered" evidence="15">
    <location>
        <begin position="215"/>
        <end position="234"/>
    </location>
</feature>
<evidence type="ECO:0000259" key="18">
    <source>
        <dbReference type="Pfam" id="PF07715"/>
    </source>
</evidence>
<keyword evidence="20" id="KW-1185">Reference proteome</keyword>
<evidence type="ECO:0000256" key="10">
    <source>
        <dbReference type="ARBA" id="ARBA00023170"/>
    </source>
</evidence>
<dbReference type="InterPro" id="IPR010916">
    <property type="entry name" value="TonB_box_CS"/>
</dbReference>
<keyword evidence="10 19" id="KW-0675">Receptor</keyword>
<evidence type="ECO:0000256" key="11">
    <source>
        <dbReference type="ARBA" id="ARBA00023237"/>
    </source>
</evidence>
<feature type="domain" description="TonB-dependent receptor-like beta-barrel" evidence="17">
    <location>
        <begin position="182"/>
        <end position="594"/>
    </location>
</feature>
<keyword evidence="11 12" id="KW-0998">Cell outer membrane</keyword>
<dbReference type="OrthoDB" id="183532at2"/>
<dbReference type="InterPro" id="IPR000531">
    <property type="entry name" value="Beta-barrel_TonB"/>
</dbReference>
<dbReference type="PANTHER" id="PTHR30069">
    <property type="entry name" value="TONB-DEPENDENT OUTER MEMBRANE RECEPTOR"/>
    <property type="match status" value="1"/>
</dbReference>
<dbReference type="PROSITE" id="PS52016">
    <property type="entry name" value="TONB_DEPENDENT_REC_3"/>
    <property type="match status" value="1"/>
</dbReference>
<dbReference type="AlphaFoldDB" id="A0A2S2DHG0"/>
<evidence type="ECO:0000256" key="12">
    <source>
        <dbReference type="PROSITE-ProRule" id="PRU01360"/>
    </source>
</evidence>
<dbReference type="RefSeq" id="WP_109345154.1">
    <property type="nucleotide sequence ID" value="NZ_CP029343.1"/>
</dbReference>
<keyword evidence="4 12" id="KW-1134">Transmembrane beta strand</keyword>
<evidence type="ECO:0000256" key="5">
    <source>
        <dbReference type="ARBA" id="ARBA00022692"/>
    </source>
</evidence>
<sequence>MNFPVTRQAAAVSLALAVISSAAFADAPSPAPSPDAIPAADTVVVTATRTAQRAADVIADTTVIDAGEIARSGAGSVADILRRQRGIEISRNGAAGTTTSVFIRGANANQSVVLVDGVRFGSATTGTASWNAIPLGAIDRIEIVYGPLSTLYGADAIAGVIQIFTREGEGAPVVTGSLGVGSNATRQADAGIYGSSGGPNAVSYAFGAGYEDSDGFSSTRPGASGYNPDEDGYRRRNANGRVTMALAPGHEIGAQFLVSRLFSQYDSGTANYDVHSDNDLNTAAVFMRNQILPNWHSTLQYARSEDKSGNFTNATPSGASQIDTQQDEFSWQNDIAIGRDTLQLLYTHRKEEVPSMRRSRITNSYAAAYSAKRGQHLIDVSARHDRSVYGSKNTGAAGYGYDFGNGLRATASVGTSFRAPTFNELYFPGYGLETNKPEKGRNREVGLRYDGNGYQLDATYFHNRLTDMIVSSTPCPDGINRSCAYNVNEGLLEGFSLAGSTRLMGVDLRASLDWQDPRDETTGKQLQRRAKKHASFGADYTMGTLKAGAELTVSGERFDDAANNRRLGGYGLLNLYTTWQFTPDWSLLMRLDNVADKQYEIARNYGTSGRTWFAALRYGIH</sequence>
<organism evidence="19 20">
    <name type="scientific">Massilia oculi</name>
    <dbReference type="NCBI Taxonomy" id="945844"/>
    <lineage>
        <taxon>Bacteria</taxon>
        <taxon>Pseudomonadati</taxon>
        <taxon>Pseudomonadota</taxon>
        <taxon>Betaproteobacteria</taxon>
        <taxon>Burkholderiales</taxon>
        <taxon>Oxalobacteraceae</taxon>
        <taxon>Telluria group</taxon>
        <taxon>Massilia</taxon>
    </lineage>
</organism>
<evidence type="ECO:0000256" key="8">
    <source>
        <dbReference type="ARBA" id="ARBA00023077"/>
    </source>
</evidence>
<evidence type="ECO:0000256" key="3">
    <source>
        <dbReference type="ARBA" id="ARBA00022448"/>
    </source>
</evidence>
<keyword evidence="3 12" id="KW-0813">Transport</keyword>
<dbReference type="PANTHER" id="PTHR30069:SF53">
    <property type="entry name" value="COLICIN I RECEPTOR-RELATED"/>
    <property type="match status" value="1"/>
</dbReference>
<dbReference type="GO" id="GO:0006811">
    <property type="term" value="P:monoatomic ion transport"/>
    <property type="evidence" value="ECO:0007669"/>
    <property type="project" value="UniProtKB-KW"/>
</dbReference>
<comment type="subcellular location">
    <subcellularLocation>
        <location evidence="1 12">Cell outer membrane</location>
        <topology evidence="1 12">Multi-pass membrane protein</topology>
    </subcellularLocation>
</comment>
<keyword evidence="8 13" id="KW-0798">TonB box</keyword>
<dbReference type="SUPFAM" id="SSF56935">
    <property type="entry name" value="Porins"/>
    <property type="match status" value="1"/>
</dbReference>
<dbReference type="PROSITE" id="PS00430">
    <property type="entry name" value="TONB_DEPENDENT_REC_1"/>
    <property type="match status" value="1"/>
</dbReference>
<feature type="signal peptide" evidence="16">
    <location>
        <begin position="1"/>
        <end position="25"/>
    </location>
</feature>
<dbReference type="Proteomes" id="UP000245820">
    <property type="component" value="Chromosome"/>
</dbReference>
<evidence type="ECO:0000313" key="19">
    <source>
        <dbReference type="EMBL" id="AWL04785.1"/>
    </source>
</evidence>
<evidence type="ECO:0000256" key="15">
    <source>
        <dbReference type="SAM" id="MobiDB-lite"/>
    </source>
</evidence>
<feature type="domain" description="TonB-dependent receptor plug" evidence="18">
    <location>
        <begin position="55"/>
        <end position="160"/>
    </location>
</feature>